<name>U4K8Q6_9VIBR</name>
<sequence length="400" mass="44045">MILSEKQIRGMLMSSGDRSLKTLITTMPIVEISAYFSIDRLLPELNWVADAAVNATNVEKVQAIQTNLKGLVSRDSISAPLTLTFAVMGKPKLSNSSNRTSSLTYDSSDTYIVGNVLGVVAICKILGLKTFLFSSRLSVKEANSKSELRQRLAMESVEIRVIFDEQRGLSSADVIELFKQSHISDSSMSLPHIADAQGVISDENYPLRPLIKELITKTGMELYGGVNFDAKHVKVSERYIATEYVLFKTIVGAVAGVGTQEYSKMSKDITLSSGESISSVLSGGYIDFVTTFMKGWLKPLREAFAGSRSGYHLSPQVWQALGLTIYQLVSDGALCEDLKIAGEVLGQLDYSKNAKHWSNCSVMELDSKGRIYKNSAGSTRQFRVGLFEYFFAVLNAKKER</sequence>
<dbReference type="KEGG" id="vni:VIBNI_A3009"/>
<keyword evidence="2" id="KW-1185">Reference proteome</keyword>
<dbReference type="STRING" id="28173.VIBNI_A3009"/>
<accession>U4K8Q6</accession>
<evidence type="ECO:0000313" key="2">
    <source>
        <dbReference type="Proteomes" id="UP000016895"/>
    </source>
</evidence>
<organism evidence="1 2">
    <name type="scientific">Vibrio nigripulchritudo</name>
    <dbReference type="NCBI Taxonomy" id="28173"/>
    <lineage>
        <taxon>Bacteria</taxon>
        <taxon>Pseudomonadati</taxon>
        <taxon>Pseudomonadota</taxon>
        <taxon>Gammaproteobacteria</taxon>
        <taxon>Vibrionales</taxon>
        <taxon>Vibrionaceae</taxon>
        <taxon>Vibrio</taxon>
    </lineage>
</organism>
<gene>
    <name evidence="1" type="ORF">VIBNI_A3009</name>
</gene>
<evidence type="ECO:0000313" key="1">
    <source>
        <dbReference type="EMBL" id="CCO59039.1"/>
    </source>
</evidence>
<dbReference type="PATRIC" id="fig|1260221.3.peg.2866"/>
<protein>
    <submittedName>
        <fullName evidence="1">Uncharacterized protein</fullName>
    </submittedName>
</protein>
<dbReference type="EMBL" id="FO203526">
    <property type="protein sequence ID" value="CCO59039.1"/>
    <property type="molecule type" value="Genomic_DNA"/>
</dbReference>
<dbReference type="Proteomes" id="UP000016895">
    <property type="component" value="Chromosome 1"/>
</dbReference>
<proteinExistence type="predicted"/>
<reference evidence="1 2" key="1">
    <citation type="journal article" date="2013" name="ISME J.">
        <title>Comparative genomics of pathogenic lineages of Vibrio nigripulchritudo identifies virulence-associated traits.</title>
        <authorList>
            <person name="Goudenege D."/>
            <person name="Labreuche Y."/>
            <person name="Krin E."/>
            <person name="Ansquer D."/>
            <person name="Mangenot S."/>
            <person name="Calteau A."/>
            <person name="Medigue C."/>
            <person name="Mazel D."/>
            <person name="Polz M.F."/>
            <person name="Le Roux F."/>
        </authorList>
    </citation>
    <scope>NUCLEOTIDE SEQUENCE [LARGE SCALE GENOMIC DNA]</scope>
    <source>
        <strain evidence="2">SnF1</strain>
    </source>
</reference>
<dbReference type="AlphaFoldDB" id="U4K8Q6"/>